<feature type="non-terminal residue" evidence="1">
    <location>
        <position position="121"/>
    </location>
</feature>
<protein>
    <recommendedName>
        <fullName evidence="3">SNF2 N-terminal domain-containing protein</fullName>
    </recommendedName>
</protein>
<evidence type="ECO:0008006" key="3">
    <source>
        <dbReference type="Google" id="ProtNLM"/>
    </source>
</evidence>
<name>A0A370C1C3_ASPNG</name>
<dbReference type="VEuPathDB" id="FungiDB:M747DRAFT_259793"/>
<proteinExistence type="predicted"/>
<gene>
    <name evidence="1" type="ORF">M747DRAFT_259793</name>
</gene>
<reference evidence="1 2" key="1">
    <citation type="submission" date="2018-07" db="EMBL/GenBank/DDBJ databases">
        <title>Section-level genome sequencing of Aspergillus section Nigri to investigate inter- and intra-species variation.</title>
        <authorList>
            <consortium name="DOE Joint Genome Institute"/>
            <person name="Vesth T.C."/>
            <person name="Nybo J.L."/>
            <person name="Theobald S."/>
            <person name="Frisvad J.C."/>
            <person name="Larsen T.O."/>
            <person name="Nielsen K.F."/>
            <person name="Hoof J.B."/>
            <person name="Brandl J."/>
            <person name="Salamov A."/>
            <person name="Riley R."/>
            <person name="Gladden J.M."/>
            <person name="Phatale P."/>
            <person name="Nielsen M.T."/>
            <person name="Lyhne E.K."/>
            <person name="Kogle M.E."/>
            <person name="Strasser K."/>
            <person name="McDonnell E."/>
            <person name="Barry K."/>
            <person name="Clum A."/>
            <person name="Chen C."/>
            <person name="Nolan M."/>
            <person name="Sandor L."/>
            <person name="Kuo A."/>
            <person name="Lipzen A."/>
            <person name="Hainaut M."/>
            <person name="Drula E."/>
            <person name="Tsang A."/>
            <person name="Magnuson J.K."/>
            <person name="Henrissat B."/>
            <person name="Wiebenga A."/>
            <person name="Simmons B.A."/>
            <person name="Makela M.R."/>
            <person name="De vries R.P."/>
            <person name="Grigoriev I.V."/>
            <person name="Mortensen U.H."/>
            <person name="Baker S.E."/>
            <person name="Andersen M.R."/>
        </authorList>
    </citation>
    <scope>NUCLEOTIDE SEQUENCE [LARGE SCALE GENOMIC DNA]</scope>
    <source>
        <strain evidence="1 2">ATCC 13496</strain>
    </source>
</reference>
<dbReference type="AlphaFoldDB" id="A0A370C1C3"/>
<dbReference type="EMBL" id="KZ851914">
    <property type="protein sequence ID" value="RDH20588.1"/>
    <property type="molecule type" value="Genomic_DNA"/>
</dbReference>
<evidence type="ECO:0000313" key="2">
    <source>
        <dbReference type="Proteomes" id="UP000253845"/>
    </source>
</evidence>
<sequence>MHQPSIMRSSTWRRHYISSIWLRAGFRVLLTATPFYNDVRDFLGYIGLLLPSNPDVKATFTSSRVRQIVEAPPGTEVERLLCIREFVTKHILSKEVHHRSATSAGEDIVLSNLEWFKQAAN</sequence>
<evidence type="ECO:0000313" key="1">
    <source>
        <dbReference type="EMBL" id="RDH20588.1"/>
    </source>
</evidence>
<organism evidence="1 2">
    <name type="scientific">Aspergillus niger ATCC 13496</name>
    <dbReference type="NCBI Taxonomy" id="1353008"/>
    <lineage>
        <taxon>Eukaryota</taxon>
        <taxon>Fungi</taxon>
        <taxon>Dikarya</taxon>
        <taxon>Ascomycota</taxon>
        <taxon>Pezizomycotina</taxon>
        <taxon>Eurotiomycetes</taxon>
        <taxon>Eurotiomycetidae</taxon>
        <taxon>Eurotiales</taxon>
        <taxon>Aspergillaceae</taxon>
        <taxon>Aspergillus</taxon>
        <taxon>Aspergillus subgen. Circumdati</taxon>
    </lineage>
</organism>
<dbReference type="InterPro" id="IPR027417">
    <property type="entry name" value="P-loop_NTPase"/>
</dbReference>
<dbReference type="SUPFAM" id="SSF52540">
    <property type="entry name" value="P-loop containing nucleoside triphosphate hydrolases"/>
    <property type="match status" value="1"/>
</dbReference>
<accession>A0A370C1C3</accession>
<dbReference type="Proteomes" id="UP000253845">
    <property type="component" value="Unassembled WGS sequence"/>
</dbReference>